<reference evidence="1" key="1">
    <citation type="journal article" date="2015" name="Nature">
        <title>Complex archaea that bridge the gap between prokaryotes and eukaryotes.</title>
        <authorList>
            <person name="Spang A."/>
            <person name="Saw J.H."/>
            <person name="Jorgensen S.L."/>
            <person name="Zaremba-Niedzwiedzka K."/>
            <person name="Martijn J."/>
            <person name="Lind A.E."/>
            <person name="van Eijk R."/>
            <person name="Schleper C."/>
            <person name="Guy L."/>
            <person name="Ettema T.J."/>
        </authorList>
    </citation>
    <scope>NUCLEOTIDE SEQUENCE</scope>
</reference>
<dbReference type="InterPro" id="IPR015421">
    <property type="entry name" value="PyrdxlP-dep_Trfase_major"/>
</dbReference>
<name>A0A0F9GHW1_9ZZZZ</name>
<accession>A0A0F9GHW1</accession>
<dbReference type="InterPro" id="IPR000653">
    <property type="entry name" value="DegT/StrS_aminotransferase"/>
</dbReference>
<evidence type="ECO:0000313" key="1">
    <source>
        <dbReference type="EMBL" id="KKL62747.1"/>
    </source>
</evidence>
<protein>
    <recommendedName>
        <fullName evidence="2">DegT/DnrJ/EryC1/StrS aminotransferase family protein</fullName>
    </recommendedName>
</protein>
<evidence type="ECO:0008006" key="2">
    <source>
        <dbReference type="Google" id="ProtNLM"/>
    </source>
</evidence>
<dbReference type="EMBL" id="LAZR01028391">
    <property type="protein sequence ID" value="KKL62747.1"/>
    <property type="molecule type" value="Genomic_DNA"/>
</dbReference>
<comment type="caution">
    <text evidence="1">The sequence shown here is derived from an EMBL/GenBank/DDBJ whole genome shotgun (WGS) entry which is preliminary data.</text>
</comment>
<organism evidence="1">
    <name type="scientific">marine sediment metagenome</name>
    <dbReference type="NCBI Taxonomy" id="412755"/>
    <lineage>
        <taxon>unclassified sequences</taxon>
        <taxon>metagenomes</taxon>
        <taxon>ecological metagenomes</taxon>
    </lineage>
</organism>
<dbReference type="AlphaFoldDB" id="A0A0F9GHW1"/>
<gene>
    <name evidence="1" type="ORF">LCGC14_2182070</name>
</gene>
<dbReference type="Pfam" id="PF01041">
    <property type="entry name" value="DegT_DnrJ_EryC1"/>
    <property type="match status" value="1"/>
</dbReference>
<dbReference type="SUPFAM" id="SSF53383">
    <property type="entry name" value="PLP-dependent transferases"/>
    <property type="match status" value="1"/>
</dbReference>
<proteinExistence type="predicted"/>
<dbReference type="InterPro" id="IPR015424">
    <property type="entry name" value="PyrdxlP-dep_Trfase"/>
</dbReference>
<feature type="non-terminal residue" evidence="1">
    <location>
        <position position="187"/>
    </location>
</feature>
<sequence length="187" mass="21273">MTYNSFPLGQVPEHLQRPELRQLKEMGYKFNDPREVIDIFEKKVAAFAGSKFAVAVDCCSHGLFLCLKYRRITGSVVIPRHTYISVPMQILHAGAHPSYRTIEWSGIYQLGETGIFDGAVRWTKDMYLGTGALQVVSFQYKKIIPIGRGGAILTDNRNARESLKLMSYDGRDLKVPYDKPWHIRCMG</sequence>
<dbReference type="Gene3D" id="3.40.640.10">
    <property type="entry name" value="Type I PLP-dependent aspartate aminotransferase-like (Major domain)"/>
    <property type="match status" value="2"/>
</dbReference>